<reference evidence="4" key="1">
    <citation type="submission" date="2022-11" db="EMBL/GenBank/DDBJ databases">
        <authorList>
            <person name="Kikuchi T."/>
        </authorList>
    </citation>
    <scope>NUCLEOTIDE SEQUENCE</scope>
    <source>
        <strain evidence="4">PS1010</strain>
    </source>
</reference>
<gene>
    <name evidence="4" type="ORF">CAMP_LOCUS3723</name>
</gene>
<dbReference type="SMART" id="SM00220">
    <property type="entry name" value="S_TKc"/>
    <property type="match status" value="1"/>
</dbReference>
<feature type="domain" description="Protein kinase" evidence="3">
    <location>
        <begin position="30"/>
        <end position="320"/>
    </location>
</feature>
<dbReference type="EMBL" id="CANHGI010000002">
    <property type="protein sequence ID" value="CAI5441086.1"/>
    <property type="molecule type" value="Genomic_DNA"/>
</dbReference>
<dbReference type="Proteomes" id="UP001152747">
    <property type="component" value="Unassembled WGS sequence"/>
</dbReference>
<feature type="compositionally biased region" description="Low complexity" evidence="2">
    <location>
        <begin position="330"/>
        <end position="351"/>
    </location>
</feature>
<dbReference type="Gene3D" id="1.10.510.10">
    <property type="entry name" value="Transferase(Phosphotransferase) domain 1"/>
    <property type="match status" value="1"/>
</dbReference>
<protein>
    <recommendedName>
        <fullName evidence="1">non-specific serine/threonine protein kinase</fullName>
        <ecNumber evidence="1">2.7.11.1</ecNumber>
    </recommendedName>
</protein>
<evidence type="ECO:0000256" key="2">
    <source>
        <dbReference type="SAM" id="MobiDB-lite"/>
    </source>
</evidence>
<sequence>MPPKKGPKLHELAAEVKIGYKIVDSKKKTYIVGKQFATGGFGRIHTCHEENTPKTELVMKIEPADNGPLFSEVIVFQKILKLEQIEAYKKRMKLQWLGLPYIISAGIFTYTNQQKMRFMILPKYATSLENIREKQKTLALRNVLEIARSMLNSLEYVQEMDYTHADLKAANILLEKLGDFQKTVLVDFGLARFSGKIEDKPEKKRAHNGTCLFTSCDAHRGCNPSFRADVEILAWNLVYWLTGTLPWLQLETNPEKTFEEKRKFIAGLPATLKSALKSTPEGEASPAFDFILTLLNCSAKTGYAEKVDYSKLRKSLEVAVGKLMKEAKKSTSASSTSASASSSSASASSATPRRGTRKQPPPPPPESSEDSEDQENSPQKSTPTPPKRTRKTPKSTTKNNTSFLSGNESILSGSPSISRQNNRSATISAAKKIEKKYRRKSQVVTSSPIKNQHAMRTRSGITAAMKASPTQLRSVPGMLNFPRGRRTIFIKETAAKFKQQQEEEEVEE</sequence>
<evidence type="ECO:0000313" key="4">
    <source>
        <dbReference type="EMBL" id="CAI5441086.1"/>
    </source>
</evidence>
<dbReference type="InterPro" id="IPR008271">
    <property type="entry name" value="Ser/Thr_kinase_AS"/>
</dbReference>
<dbReference type="Pfam" id="PF00069">
    <property type="entry name" value="Pkinase"/>
    <property type="match status" value="1"/>
</dbReference>
<dbReference type="GO" id="GO:0005524">
    <property type="term" value="F:ATP binding"/>
    <property type="evidence" value="ECO:0007669"/>
    <property type="project" value="InterPro"/>
</dbReference>
<dbReference type="InterPro" id="IPR011009">
    <property type="entry name" value="Kinase-like_dom_sf"/>
</dbReference>
<accession>A0A9P1MYR5</accession>
<name>A0A9P1MYR5_9PELO</name>
<evidence type="ECO:0000259" key="3">
    <source>
        <dbReference type="PROSITE" id="PS50011"/>
    </source>
</evidence>
<organism evidence="4 5">
    <name type="scientific">Caenorhabditis angaria</name>
    <dbReference type="NCBI Taxonomy" id="860376"/>
    <lineage>
        <taxon>Eukaryota</taxon>
        <taxon>Metazoa</taxon>
        <taxon>Ecdysozoa</taxon>
        <taxon>Nematoda</taxon>
        <taxon>Chromadorea</taxon>
        <taxon>Rhabditida</taxon>
        <taxon>Rhabditina</taxon>
        <taxon>Rhabditomorpha</taxon>
        <taxon>Rhabditoidea</taxon>
        <taxon>Rhabditidae</taxon>
        <taxon>Peloderinae</taxon>
        <taxon>Caenorhabditis</taxon>
    </lineage>
</organism>
<feature type="region of interest" description="Disordered" evidence="2">
    <location>
        <begin position="327"/>
        <end position="425"/>
    </location>
</feature>
<keyword evidence="5" id="KW-1185">Reference proteome</keyword>
<dbReference type="PROSITE" id="PS50011">
    <property type="entry name" value="PROTEIN_KINASE_DOM"/>
    <property type="match status" value="1"/>
</dbReference>
<dbReference type="InterPro" id="IPR050235">
    <property type="entry name" value="CK1_Ser-Thr_kinase"/>
</dbReference>
<evidence type="ECO:0000313" key="5">
    <source>
        <dbReference type="Proteomes" id="UP001152747"/>
    </source>
</evidence>
<dbReference type="GO" id="GO:0004674">
    <property type="term" value="F:protein serine/threonine kinase activity"/>
    <property type="evidence" value="ECO:0007669"/>
    <property type="project" value="UniProtKB-EC"/>
</dbReference>
<dbReference type="InterPro" id="IPR000719">
    <property type="entry name" value="Prot_kinase_dom"/>
</dbReference>
<dbReference type="PANTHER" id="PTHR11909">
    <property type="entry name" value="CASEIN KINASE-RELATED"/>
    <property type="match status" value="1"/>
</dbReference>
<dbReference type="SUPFAM" id="SSF56112">
    <property type="entry name" value="Protein kinase-like (PK-like)"/>
    <property type="match status" value="1"/>
</dbReference>
<dbReference type="AlphaFoldDB" id="A0A9P1MYR5"/>
<proteinExistence type="predicted"/>
<feature type="compositionally biased region" description="Polar residues" evidence="2">
    <location>
        <begin position="403"/>
        <end position="425"/>
    </location>
</feature>
<dbReference type="PROSITE" id="PS00108">
    <property type="entry name" value="PROTEIN_KINASE_ST"/>
    <property type="match status" value="1"/>
</dbReference>
<dbReference type="EC" id="2.7.11.1" evidence="1"/>
<dbReference type="OrthoDB" id="2687620at2759"/>
<comment type="caution">
    <text evidence="4">The sequence shown here is derived from an EMBL/GenBank/DDBJ whole genome shotgun (WGS) entry which is preliminary data.</text>
</comment>
<evidence type="ECO:0000256" key="1">
    <source>
        <dbReference type="ARBA" id="ARBA00012513"/>
    </source>
</evidence>